<feature type="compositionally biased region" description="Polar residues" evidence="1">
    <location>
        <begin position="12"/>
        <end position="36"/>
    </location>
</feature>
<dbReference type="EMBL" id="JAACXV010014584">
    <property type="protein sequence ID" value="KAF7265843.1"/>
    <property type="molecule type" value="Genomic_DNA"/>
</dbReference>
<proteinExistence type="predicted"/>
<gene>
    <name evidence="2" type="ORF">GWI33_020913</name>
</gene>
<sequence length="131" mass="14370">MEVKSSLEETLEGNNRHNQISNSAASAKLNGLTTSLDPERVCGRPASRRQGQKGQNKWGPLDCGGGIMTSVAIEYSRPQKQTTPDRSSLAMDLYPSTSNARSNGVRQKTNRKAWGEILLDKKRAVNKILTN</sequence>
<name>A0A834M074_RHYFE</name>
<accession>A0A834M074</accession>
<evidence type="ECO:0000256" key="1">
    <source>
        <dbReference type="SAM" id="MobiDB-lite"/>
    </source>
</evidence>
<comment type="caution">
    <text evidence="2">The sequence shown here is derived from an EMBL/GenBank/DDBJ whole genome shotgun (WGS) entry which is preliminary data.</text>
</comment>
<feature type="region of interest" description="Disordered" evidence="1">
    <location>
        <begin position="1"/>
        <end position="61"/>
    </location>
</feature>
<dbReference type="Proteomes" id="UP000625711">
    <property type="component" value="Unassembled WGS sequence"/>
</dbReference>
<dbReference type="AlphaFoldDB" id="A0A834M074"/>
<evidence type="ECO:0000313" key="3">
    <source>
        <dbReference type="Proteomes" id="UP000625711"/>
    </source>
</evidence>
<evidence type="ECO:0000313" key="2">
    <source>
        <dbReference type="EMBL" id="KAF7265843.1"/>
    </source>
</evidence>
<reference evidence="2" key="1">
    <citation type="submission" date="2020-08" db="EMBL/GenBank/DDBJ databases">
        <title>Genome sequencing and assembly of the red palm weevil Rhynchophorus ferrugineus.</title>
        <authorList>
            <person name="Dias G.B."/>
            <person name="Bergman C.M."/>
            <person name="Manee M."/>
        </authorList>
    </citation>
    <scope>NUCLEOTIDE SEQUENCE</scope>
    <source>
        <strain evidence="2">AA-2017</strain>
        <tissue evidence="2">Whole larva</tissue>
    </source>
</reference>
<organism evidence="2 3">
    <name type="scientific">Rhynchophorus ferrugineus</name>
    <name type="common">Red palm weevil</name>
    <name type="synonym">Curculio ferrugineus</name>
    <dbReference type="NCBI Taxonomy" id="354439"/>
    <lineage>
        <taxon>Eukaryota</taxon>
        <taxon>Metazoa</taxon>
        <taxon>Ecdysozoa</taxon>
        <taxon>Arthropoda</taxon>
        <taxon>Hexapoda</taxon>
        <taxon>Insecta</taxon>
        <taxon>Pterygota</taxon>
        <taxon>Neoptera</taxon>
        <taxon>Endopterygota</taxon>
        <taxon>Coleoptera</taxon>
        <taxon>Polyphaga</taxon>
        <taxon>Cucujiformia</taxon>
        <taxon>Curculionidae</taxon>
        <taxon>Dryophthorinae</taxon>
        <taxon>Rhynchophorus</taxon>
    </lineage>
</organism>
<keyword evidence="3" id="KW-1185">Reference proteome</keyword>
<protein>
    <submittedName>
        <fullName evidence="2">Uncharacterized protein</fullName>
    </submittedName>
</protein>